<comment type="caution">
    <text evidence="2">The sequence shown here is derived from an EMBL/GenBank/DDBJ whole genome shotgun (WGS) entry which is preliminary data.</text>
</comment>
<evidence type="ECO:0000256" key="1">
    <source>
        <dbReference type="SAM" id="MobiDB-lite"/>
    </source>
</evidence>
<reference evidence="2 3" key="1">
    <citation type="submission" date="2023-02" db="EMBL/GenBank/DDBJ databases">
        <title>LHISI_Scaffold_Assembly.</title>
        <authorList>
            <person name="Stuart O.P."/>
            <person name="Cleave R."/>
            <person name="Magrath M.J.L."/>
            <person name="Mikheyev A.S."/>
        </authorList>
    </citation>
    <scope>NUCLEOTIDE SEQUENCE [LARGE SCALE GENOMIC DNA]</scope>
    <source>
        <strain evidence="2">Daus_M_001</strain>
        <tissue evidence="2">Leg muscle</tissue>
    </source>
</reference>
<name>A0ABQ9G622_9NEOP</name>
<dbReference type="EMBL" id="JARBHB010000015">
    <property type="protein sequence ID" value="KAJ8867907.1"/>
    <property type="molecule type" value="Genomic_DNA"/>
</dbReference>
<sequence>MNEQVIGAKHPSPYPKAHDHKLGGTTEQRRDGTTSTLSATGVRVRATAHDPQLVALVQAVRGGGGGRGDPAVVIGDHYPAGVGLGSAVVRLLASHLGEPGSITGVVAPGFLLVRIALQDEGFLGDLPFPMALRFGAAPYQHRFTLVGSQHLEVKSRPNFSTQLSDYCFLPQCADNFTSGRVAQG</sequence>
<organism evidence="2 3">
    <name type="scientific">Dryococelus australis</name>
    <dbReference type="NCBI Taxonomy" id="614101"/>
    <lineage>
        <taxon>Eukaryota</taxon>
        <taxon>Metazoa</taxon>
        <taxon>Ecdysozoa</taxon>
        <taxon>Arthropoda</taxon>
        <taxon>Hexapoda</taxon>
        <taxon>Insecta</taxon>
        <taxon>Pterygota</taxon>
        <taxon>Neoptera</taxon>
        <taxon>Polyneoptera</taxon>
        <taxon>Phasmatodea</taxon>
        <taxon>Verophasmatodea</taxon>
        <taxon>Anareolatae</taxon>
        <taxon>Phasmatidae</taxon>
        <taxon>Eurycanthinae</taxon>
        <taxon>Dryococelus</taxon>
    </lineage>
</organism>
<gene>
    <name evidence="2" type="ORF">PR048_031715</name>
</gene>
<dbReference type="Proteomes" id="UP001159363">
    <property type="component" value="Chromosome 14"/>
</dbReference>
<proteinExistence type="predicted"/>
<feature type="compositionally biased region" description="Basic and acidic residues" evidence="1">
    <location>
        <begin position="16"/>
        <end position="32"/>
    </location>
</feature>
<protein>
    <submittedName>
        <fullName evidence="2">Uncharacterized protein</fullName>
    </submittedName>
</protein>
<evidence type="ECO:0000313" key="3">
    <source>
        <dbReference type="Proteomes" id="UP001159363"/>
    </source>
</evidence>
<accession>A0ABQ9G622</accession>
<feature type="region of interest" description="Disordered" evidence="1">
    <location>
        <begin position="1"/>
        <end position="36"/>
    </location>
</feature>
<keyword evidence="3" id="KW-1185">Reference proteome</keyword>
<evidence type="ECO:0000313" key="2">
    <source>
        <dbReference type="EMBL" id="KAJ8867907.1"/>
    </source>
</evidence>